<feature type="signal peptide" evidence="3">
    <location>
        <begin position="1"/>
        <end position="19"/>
    </location>
</feature>
<dbReference type="GO" id="GO:0005615">
    <property type="term" value="C:extracellular space"/>
    <property type="evidence" value="ECO:0007669"/>
    <property type="project" value="TreeGrafter"/>
</dbReference>
<evidence type="ECO:0000313" key="4">
    <source>
        <dbReference type="EMBL" id="KAF0722751.1"/>
    </source>
</evidence>
<keyword evidence="2" id="KW-0472">Membrane</keyword>
<dbReference type="Pfam" id="PF13855">
    <property type="entry name" value="LRR_8"/>
    <property type="match status" value="1"/>
</dbReference>
<dbReference type="PANTHER" id="PTHR24373">
    <property type="entry name" value="SLIT RELATED LEUCINE-RICH REPEAT NEURONAL PROTEIN"/>
    <property type="match status" value="1"/>
</dbReference>
<keyword evidence="2" id="KW-0812">Transmembrane</keyword>
<dbReference type="PANTHER" id="PTHR24373:SF370">
    <property type="entry name" value="FISH-LIPS, ISOFORM E"/>
    <property type="match status" value="1"/>
</dbReference>
<dbReference type="GO" id="GO:0031012">
    <property type="term" value="C:extracellular matrix"/>
    <property type="evidence" value="ECO:0007669"/>
    <property type="project" value="TreeGrafter"/>
</dbReference>
<dbReference type="InterPro" id="IPR001611">
    <property type="entry name" value="Leu-rich_rpt"/>
</dbReference>
<comment type="caution">
    <text evidence="4">The sequence shown here is derived from an EMBL/GenBank/DDBJ whole genome shotgun (WGS) entry which is preliminary data.</text>
</comment>
<feature type="chain" id="PRO_5026049372" description="LRRNT domain-containing protein" evidence="3">
    <location>
        <begin position="20"/>
        <end position="300"/>
    </location>
</feature>
<gene>
    <name evidence="4" type="ORF">Ae201684_018228</name>
</gene>
<dbReference type="AlphaFoldDB" id="A0A6G0W6L6"/>
<dbReference type="SUPFAM" id="SSF52058">
    <property type="entry name" value="L domain-like"/>
    <property type="match status" value="1"/>
</dbReference>
<evidence type="ECO:0000256" key="3">
    <source>
        <dbReference type="SAM" id="SignalP"/>
    </source>
</evidence>
<evidence type="ECO:0000256" key="2">
    <source>
        <dbReference type="SAM" id="Phobius"/>
    </source>
</evidence>
<evidence type="ECO:0008006" key="6">
    <source>
        <dbReference type="Google" id="ProtNLM"/>
    </source>
</evidence>
<evidence type="ECO:0000256" key="1">
    <source>
        <dbReference type="ARBA" id="ARBA00022729"/>
    </source>
</evidence>
<accession>A0A6G0W6L6</accession>
<dbReference type="EMBL" id="VJMJ01000326">
    <property type="protein sequence ID" value="KAF0722751.1"/>
    <property type="molecule type" value="Genomic_DNA"/>
</dbReference>
<protein>
    <recommendedName>
        <fullName evidence="6">LRRNT domain-containing protein</fullName>
    </recommendedName>
</protein>
<sequence length="300" mass="32821">MDVPMLAFTFASLVTLVCADTVVAPCSSYNLSTPVCLENAIDKSQSPVVPLHSTLDLSSLGIQAIQDIRHVPLVQVNLSSNALSSTDEIFQLPPSIQILDLSYNRFNLLFQTNFSYFVNLTTLILRGNNISTMVENVSFPPSLTSLDLFDNPLATVDLRQETFAQLMHINITMQTKYQGGDVIDKKALCPSGLVYVLPSIHAWDATVASHNVVCVVDPYVPTHSTSIKGFLLIAGASLFCLVLMVVLVFNAGRYKHRDHNLRETFVSSIDGDMSPAAVEMSAISRPGLADGEEKVEVDQW</sequence>
<feature type="transmembrane region" description="Helical" evidence="2">
    <location>
        <begin position="230"/>
        <end position="252"/>
    </location>
</feature>
<name>A0A6G0W6L6_9STRA</name>
<dbReference type="Proteomes" id="UP000481153">
    <property type="component" value="Unassembled WGS sequence"/>
</dbReference>
<evidence type="ECO:0000313" key="5">
    <source>
        <dbReference type="Proteomes" id="UP000481153"/>
    </source>
</evidence>
<keyword evidence="1 3" id="KW-0732">Signal</keyword>
<proteinExistence type="predicted"/>
<dbReference type="InterPro" id="IPR032675">
    <property type="entry name" value="LRR_dom_sf"/>
</dbReference>
<dbReference type="VEuPathDB" id="FungiDB:AeMF1_000659"/>
<dbReference type="InterPro" id="IPR050328">
    <property type="entry name" value="Dev_Immune_Receptor"/>
</dbReference>
<dbReference type="Gene3D" id="3.80.10.10">
    <property type="entry name" value="Ribonuclease Inhibitor"/>
    <property type="match status" value="1"/>
</dbReference>
<keyword evidence="5" id="KW-1185">Reference proteome</keyword>
<organism evidence="4 5">
    <name type="scientific">Aphanomyces euteiches</name>
    <dbReference type="NCBI Taxonomy" id="100861"/>
    <lineage>
        <taxon>Eukaryota</taxon>
        <taxon>Sar</taxon>
        <taxon>Stramenopiles</taxon>
        <taxon>Oomycota</taxon>
        <taxon>Saprolegniomycetes</taxon>
        <taxon>Saprolegniales</taxon>
        <taxon>Verrucalvaceae</taxon>
        <taxon>Aphanomyces</taxon>
    </lineage>
</organism>
<keyword evidence="2" id="KW-1133">Transmembrane helix</keyword>
<reference evidence="4 5" key="1">
    <citation type="submission" date="2019-07" db="EMBL/GenBank/DDBJ databases">
        <title>Genomics analysis of Aphanomyces spp. identifies a new class of oomycete effector associated with host adaptation.</title>
        <authorList>
            <person name="Gaulin E."/>
        </authorList>
    </citation>
    <scope>NUCLEOTIDE SEQUENCE [LARGE SCALE GENOMIC DNA]</scope>
    <source>
        <strain evidence="4 5">ATCC 201684</strain>
    </source>
</reference>